<gene>
    <name evidence="1" type="primary">Dmoj\GI25646</name>
    <name evidence="1" type="ORF">Dmoj_GI25646</name>
</gene>
<dbReference type="KEGG" id="dmo:Dmoj_GI25646"/>
<sequence length="57" mass="6218">METIFVQSLKNRDLNKCYVAAYLLAVLGGQDGPANADSTLKCKSIDDLIKEQLSSMP</sequence>
<organism evidence="1 2">
    <name type="scientific">Drosophila mojavensis</name>
    <name type="common">Fruit fly</name>
    <dbReference type="NCBI Taxonomy" id="7230"/>
    <lineage>
        <taxon>Eukaryota</taxon>
        <taxon>Metazoa</taxon>
        <taxon>Ecdysozoa</taxon>
        <taxon>Arthropoda</taxon>
        <taxon>Hexapoda</taxon>
        <taxon>Insecta</taxon>
        <taxon>Pterygota</taxon>
        <taxon>Neoptera</taxon>
        <taxon>Endopterygota</taxon>
        <taxon>Diptera</taxon>
        <taxon>Brachycera</taxon>
        <taxon>Muscomorpha</taxon>
        <taxon>Ephydroidea</taxon>
        <taxon>Drosophilidae</taxon>
        <taxon>Drosophila</taxon>
    </lineage>
</organism>
<feature type="non-terminal residue" evidence="1">
    <location>
        <position position="57"/>
    </location>
</feature>
<evidence type="ECO:0000313" key="1">
    <source>
        <dbReference type="EMBL" id="KRG07870.1"/>
    </source>
</evidence>
<dbReference type="Proteomes" id="UP000009192">
    <property type="component" value="Unassembled WGS sequence"/>
</dbReference>
<keyword evidence="2" id="KW-1185">Reference proteome</keyword>
<dbReference type="SMR" id="A0A0Q9XSG0"/>
<dbReference type="InParanoid" id="A0A0Q9XSG0"/>
<accession>A0A0Q9XSG0</accession>
<dbReference type="AlphaFoldDB" id="A0A0Q9XSG0"/>
<proteinExistence type="predicted"/>
<dbReference type="EMBL" id="CH934769">
    <property type="protein sequence ID" value="KRG07870.1"/>
    <property type="molecule type" value="Genomic_DNA"/>
</dbReference>
<name>A0A0Q9XSG0_DROMO</name>
<reference evidence="1 2" key="1">
    <citation type="journal article" date="2007" name="Nature">
        <title>Evolution of genes and genomes on the Drosophila phylogeny.</title>
        <authorList>
            <consortium name="Drosophila 12 Genomes Consortium"/>
            <person name="Clark A.G."/>
            <person name="Eisen M.B."/>
            <person name="Smith D.R."/>
            <person name="Bergman C.M."/>
            <person name="Oliver B."/>
            <person name="Markow T.A."/>
            <person name="Kaufman T.C."/>
            <person name="Kellis M."/>
            <person name="Gelbart W."/>
            <person name="Iyer V.N."/>
            <person name="Pollard D.A."/>
            <person name="Sackton T.B."/>
            <person name="Larracuente A.M."/>
            <person name="Singh N.D."/>
            <person name="Abad J.P."/>
            <person name="Abt D.N."/>
            <person name="Adryan B."/>
            <person name="Aguade M."/>
            <person name="Akashi H."/>
            <person name="Anderson W.W."/>
            <person name="Aquadro C.F."/>
            <person name="Ardell D.H."/>
            <person name="Arguello R."/>
            <person name="Artieri C.G."/>
            <person name="Barbash D.A."/>
            <person name="Barker D."/>
            <person name="Barsanti P."/>
            <person name="Batterham P."/>
            <person name="Batzoglou S."/>
            <person name="Begun D."/>
            <person name="Bhutkar A."/>
            <person name="Blanco E."/>
            <person name="Bosak S.A."/>
            <person name="Bradley R.K."/>
            <person name="Brand A.D."/>
            <person name="Brent M.R."/>
            <person name="Brooks A.N."/>
            <person name="Brown R.H."/>
            <person name="Butlin R.K."/>
            <person name="Caggese C."/>
            <person name="Calvi B.R."/>
            <person name="Bernardo de Carvalho A."/>
            <person name="Caspi A."/>
            <person name="Castrezana S."/>
            <person name="Celniker S.E."/>
            <person name="Chang J.L."/>
            <person name="Chapple C."/>
            <person name="Chatterji S."/>
            <person name="Chinwalla A."/>
            <person name="Civetta A."/>
            <person name="Clifton S.W."/>
            <person name="Comeron J.M."/>
            <person name="Costello J.C."/>
            <person name="Coyne J.A."/>
            <person name="Daub J."/>
            <person name="David R.G."/>
            <person name="Delcher A.L."/>
            <person name="Delehaunty K."/>
            <person name="Do C.B."/>
            <person name="Ebling H."/>
            <person name="Edwards K."/>
            <person name="Eickbush T."/>
            <person name="Evans J.D."/>
            <person name="Filipski A."/>
            <person name="Findeiss S."/>
            <person name="Freyhult E."/>
            <person name="Fulton L."/>
            <person name="Fulton R."/>
            <person name="Garcia A.C."/>
            <person name="Gardiner A."/>
            <person name="Garfield D.A."/>
            <person name="Garvin B.E."/>
            <person name="Gibson G."/>
            <person name="Gilbert D."/>
            <person name="Gnerre S."/>
            <person name="Godfrey J."/>
            <person name="Good R."/>
            <person name="Gotea V."/>
            <person name="Gravely B."/>
            <person name="Greenberg A.J."/>
            <person name="Griffiths-Jones S."/>
            <person name="Gross S."/>
            <person name="Guigo R."/>
            <person name="Gustafson E.A."/>
            <person name="Haerty W."/>
            <person name="Hahn M.W."/>
            <person name="Halligan D.L."/>
            <person name="Halpern A.L."/>
            <person name="Halter G.M."/>
            <person name="Han M.V."/>
            <person name="Heger A."/>
            <person name="Hillier L."/>
            <person name="Hinrichs A.S."/>
            <person name="Holmes I."/>
            <person name="Hoskins R.A."/>
            <person name="Hubisz M.J."/>
            <person name="Hultmark D."/>
            <person name="Huntley M.A."/>
            <person name="Jaffe D.B."/>
            <person name="Jagadeeshan S."/>
            <person name="Jeck W.R."/>
            <person name="Johnson J."/>
            <person name="Jones C.D."/>
            <person name="Jordan W.C."/>
            <person name="Karpen G.H."/>
            <person name="Kataoka E."/>
            <person name="Keightley P.D."/>
            <person name="Kheradpour P."/>
            <person name="Kirkness E.F."/>
            <person name="Koerich L.B."/>
            <person name="Kristiansen K."/>
            <person name="Kudrna D."/>
            <person name="Kulathinal R.J."/>
            <person name="Kumar S."/>
            <person name="Kwok R."/>
            <person name="Lander E."/>
            <person name="Langley C.H."/>
            <person name="Lapoint R."/>
            <person name="Lazzaro B.P."/>
            <person name="Lee S.J."/>
            <person name="Levesque L."/>
            <person name="Li R."/>
            <person name="Lin C.F."/>
            <person name="Lin M.F."/>
            <person name="Lindblad-Toh K."/>
            <person name="Llopart A."/>
            <person name="Long M."/>
            <person name="Low L."/>
            <person name="Lozovsky E."/>
            <person name="Lu J."/>
            <person name="Luo M."/>
            <person name="Machado C.A."/>
            <person name="Makalowski W."/>
            <person name="Marzo M."/>
            <person name="Matsuda M."/>
            <person name="Matzkin L."/>
            <person name="McAllister B."/>
            <person name="McBride C.S."/>
            <person name="McKernan B."/>
            <person name="McKernan K."/>
            <person name="Mendez-Lago M."/>
            <person name="Minx P."/>
            <person name="Mollenhauer M.U."/>
            <person name="Montooth K."/>
            <person name="Mount S.M."/>
            <person name="Mu X."/>
            <person name="Myers E."/>
            <person name="Negre B."/>
            <person name="Newfeld S."/>
            <person name="Nielsen R."/>
            <person name="Noor M.A."/>
            <person name="O'Grady P."/>
            <person name="Pachter L."/>
            <person name="Papaceit M."/>
            <person name="Parisi M.J."/>
            <person name="Parisi M."/>
            <person name="Parts L."/>
            <person name="Pedersen J.S."/>
            <person name="Pesole G."/>
            <person name="Phillippy A.M."/>
            <person name="Ponting C.P."/>
            <person name="Pop M."/>
            <person name="Porcelli D."/>
            <person name="Powell J.R."/>
            <person name="Prohaska S."/>
            <person name="Pruitt K."/>
            <person name="Puig M."/>
            <person name="Quesneville H."/>
            <person name="Ram K.R."/>
            <person name="Rand D."/>
            <person name="Rasmussen M.D."/>
            <person name="Reed L.K."/>
            <person name="Reenan R."/>
            <person name="Reily A."/>
            <person name="Remington K.A."/>
            <person name="Rieger T.T."/>
            <person name="Ritchie M.G."/>
            <person name="Robin C."/>
            <person name="Rogers Y.H."/>
            <person name="Rohde C."/>
            <person name="Rozas J."/>
            <person name="Rubenfield M.J."/>
            <person name="Ruiz A."/>
            <person name="Russo S."/>
            <person name="Salzberg S.L."/>
            <person name="Sanchez-Gracia A."/>
            <person name="Saranga D.J."/>
            <person name="Sato H."/>
            <person name="Schaeffer S.W."/>
            <person name="Schatz M.C."/>
            <person name="Schlenke T."/>
            <person name="Schwartz R."/>
            <person name="Segarra C."/>
            <person name="Singh R.S."/>
            <person name="Sirot L."/>
            <person name="Sirota M."/>
            <person name="Sisneros N.B."/>
            <person name="Smith C.D."/>
            <person name="Smith T.F."/>
            <person name="Spieth J."/>
            <person name="Stage D.E."/>
            <person name="Stark A."/>
            <person name="Stephan W."/>
            <person name="Strausberg R.L."/>
            <person name="Strempel S."/>
            <person name="Sturgill D."/>
            <person name="Sutton G."/>
            <person name="Sutton G.G."/>
            <person name="Tao W."/>
            <person name="Teichmann S."/>
            <person name="Tobari Y.N."/>
            <person name="Tomimura Y."/>
            <person name="Tsolas J.M."/>
            <person name="Valente V.L."/>
            <person name="Venter E."/>
            <person name="Venter J.C."/>
            <person name="Vicario S."/>
            <person name="Vieira F.G."/>
            <person name="Vilella A.J."/>
            <person name="Villasante A."/>
            <person name="Walenz B."/>
            <person name="Wang J."/>
            <person name="Wasserman M."/>
            <person name="Watts T."/>
            <person name="Wilson D."/>
            <person name="Wilson R.K."/>
            <person name="Wing R.A."/>
            <person name="Wolfner M.F."/>
            <person name="Wong A."/>
            <person name="Wong G.K."/>
            <person name="Wu C.I."/>
            <person name="Wu G."/>
            <person name="Yamamoto D."/>
            <person name="Yang H.P."/>
            <person name="Yang S.P."/>
            <person name="Yorke J.A."/>
            <person name="Yoshida K."/>
            <person name="Zdobnov E."/>
            <person name="Zhang P."/>
            <person name="Zhang Y."/>
            <person name="Zimin A.V."/>
            <person name="Baldwin J."/>
            <person name="Abdouelleil A."/>
            <person name="Abdulkadir J."/>
            <person name="Abebe A."/>
            <person name="Abera B."/>
            <person name="Abreu J."/>
            <person name="Acer S.C."/>
            <person name="Aftuck L."/>
            <person name="Alexander A."/>
            <person name="An P."/>
            <person name="Anderson E."/>
            <person name="Anderson S."/>
            <person name="Arachi H."/>
            <person name="Azer M."/>
            <person name="Bachantsang P."/>
            <person name="Barry A."/>
            <person name="Bayul T."/>
            <person name="Berlin A."/>
            <person name="Bessette D."/>
            <person name="Bloom T."/>
            <person name="Blye J."/>
            <person name="Boguslavskiy L."/>
            <person name="Bonnet C."/>
            <person name="Boukhgalter B."/>
            <person name="Bourzgui I."/>
            <person name="Brown A."/>
            <person name="Cahill P."/>
            <person name="Channer S."/>
            <person name="Cheshatsang Y."/>
            <person name="Chuda L."/>
            <person name="Citroen M."/>
            <person name="Collymore A."/>
            <person name="Cooke P."/>
            <person name="Costello M."/>
            <person name="D'Aco K."/>
            <person name="Daza R."/>
            <person name="De Haan G."/>
            <person name="DeGray S."/>
            <person name="DeMaso C."/>
            <person name="Dhargay N."/>
            <person name="Dooley K."/>
            <person name="Dooley E."/>
            <person name="Doricent M."/>
            <person name="Dorje P."/>
            <person name="Dorjee K."/>
            <person name="Dupes A."/>
            <person name="Elong R."/>
            <person name="Falk J."/>
            <person name="Farina A."/>
            <person name="Faro S."/>
            <person name="Ferguson D."/>
            <person name="Fisher S."/>
            <person name="Foley C.D."/>
            <person name="Franke A."/>
            <person name="Friedrich D."/>
            <person name="Gadbois L."/>
            <person name="Gearin G."/>
            <person name="Gearin C.R."/>
            <person name="Giannoukos G."/>
            <person name="Goode T."/>
            <person name="Graham J."/>
            <person name="Grandbois E."/>
            <person name="Grewal S."/>
            <person name="Gyaltsen K."/>
            <person name="Hafez N."/>
            <person name="Hagos B."/>
            <person name="Hall J."/>
            <person name="Henson C."/>
            <person name="Hollinger A."/>
            <person name="Honan T."/>
            <person name="Huard M.D."/>
            <person name="Hughes L."/>
            <person name="Hurhula B."/>
            <person name="Husby M.E."/>
            <person name="Kamat A."/>
            <person name="Kanga B."/>
            <person name="Kashin S."/>
            <person name="Khazanovich D."/>
            <person name="Kisner P."/>
            <person name="Lance K."/>
            <person name="Lara M."/>
            <person name="Lee W."/>
            <person name="Lennon N."/>
            <person name="Letendre F."/>
            <person name="LeVine R."/>
            <person name="Lipovsky A."/>
            <person name="Liu X."/>
            <person name="Liu J."/>
            <person name="Liu S."/>
            <person name="Lokyitsang T."/>
            <person name="Lokyitsang Y."/>
            <person name="Lubonja R."/>
            <person name="Lui A."/>
            <person name="MacDonald P."/>
            <person name="Magnisalis V."/>
            <person name="Maru K."/>
            <person name="Matthews C."/>
            <person name="McCusker W."/>
            <person name="McDonough S."/>
            <person name="Mehta T."/>
            <person name="Meldrim J."/>
            <person name="Meneus L."/>
            <person name="Mihai O."/>
            <person name="Mihalev A."/>
            <person name="Mihova T."/>
            <person name="Mittelman R."/>
            <person name="Mlenga V."/>
            <person name="Montmayeur A."/>
            <person name="Mulrain L."/>
            <person name="Navidi A."/>
            <person name="Naylor J."/>
            <person name="Negash T."/>
            <person name="Nguyen T."/>
            <person name="Nguyen N."/>
            <person name="Nicol R."/>
            <person name="Norbu C."/>
            <person name="Norbu N."/>
            <person name="Novod N."/>
            <person name="O'Neill B."/>
            <person name="Osman S."/>
            <person name="Markiewicz E."/>
            <person name="Oyono O.L."/>
            <person name="Patti C."/>
            <person name="Phunkhang P."/>
            <person name="Pierre F."/>
            <person name="Priest M."/>
            <person name="Raghuraman S."/>
            <person name="Rege F."/>
            <person name="Reyes R."/>
            <person name="Rise C."/>
            <person name="Rogov P."/>
            <person name="Ross K."/>
            <person name="Ryan E."/>
            <person name="Settipalli S."/>
            <person name="Shea T."/>
            <person name="Sherpa N."/>
            <person name="Shi L."/>
            <person name="Shih D."/>
            <person name="Sparrow T."/>
            <person name="Spaulding J."/>
            <person name="Stalker J."/>
            <person name="Stange-Thomann N."/>
            <person name="Stavropoulos S."/>
            <person name="Stone C."/>
            <person name="Strader C."/>
            <person name="Tesfaye S."/>
            <person name="Thomson T."/>
            <person name="Thoulutsang Y."/>
            <person name="Thoulutsang D."/>
            <person name="Topham K."/>
            <person name="Topping I."/>
            <person name="Tsamla T."/>
            <person name="Vassiliev H."/>
            <person name="Vo A."/>
            <person name="Wangchuk T."/>
            <person name="Wangdi T."/>
            <person name="Weiand M."/>
            <person name="Wilkinson J."/>
            <person name="Wilson A."/>
            <person name="Yadav S."/>
            <person name="Young G."/>
            <person name="Yu Q."/>
            <person name="Zembek L."/>
            <person name="Zhong D."/>
            <person name="Zimmer A."/>
            <person name="Zwirko Z."/>
            <person name="Jaffe D.B."/>
            <person name="Alvarez P."/>
            <person name="Brockman W."/>
            <person name="Butler J."/>
            <person name="Chin C."/>
            <person name="Gnerre S."/>
            <person name="Grabherr M."/>
            <person name="Kleber M."/>
            <person name="Mauceli E."/>
            <person name="MacCallum I."/>
        </authorList>
    </citation>
    <scope>NUCLEOTIDE SEQUENCE [LARGE SCALE GENOMIC DNA]</scope>
    <source>
        <strain evidence="2">Tucson 15081-1352.22</strain>
    </source>
</reference>
<protein>
    <submittedName>
        <fullName evidence="1">Uncharacterized protein</fullName>
    </submittedName>
</protein>
<evidence type="ECO:0000313" key="2">
    <source>
        <dbReference type="Proteomes" id="UP000009192"/>
    </source>
</evidence>